<evidence type="ECO:0000256" key="4">
    <source>
        <dbReference type="ARBA" id="ARBA00022723"/>
    </source>
</evidence>
<evidence type="ECO:0000256" key="3">
    <source>
        <dbReference type="ARBA" id="ARBA00022691"/>
    </source>
</evidence>
<dbReference type="PANTHER" id="PTHR11228:SF34">
    <property type="entry name" value="TUNGSTEN-CONTAINING ALDEHYDE FERREDOXIN OXIDOREDUCTASE COFACTOR MODIFYING PROTEIN"/>
    <property type="match status" value="1"/>
</dbReference>
<dbReference type="InterPro" id="IPR050377">
    <property type="entry name" value="Radical_SAM_PqqE_MftC-like"/>
</dbReference>
<dbReference type="GO" id="GO:0046872">
    <property type="term" value="F:metal ion binding"/>
    <property type="evidence" value="ECO:0007669"/>
    <property type="project" value="UniProtKB-KW"/>
</dbReference>
<protein>
    <submittedName>
        <fullName evidence="8">Fe-S protein, radical SAM family</fullName>
    </submittedName>
</protein>
<gene>
    <name evidence="8" type="ordered locus">Acid_2931</name>
</gene>
<dbReference type="GO" id="GO:0051539">
    <property type="term" value="F:4 iron, 4 sulfur cluster binding"/>
    <property type="evidence" value="ECO:0007669"/>
    <property type="project" value="UniProtKB-KW"/>
</dbReference>
<proteinExistence type="predicted"/>
<accession>Q023D0</accession>
<dbReference type="Gene3D" id="3.20.20.70">
    <property type="entry name" value="Aldolase class I"/>
    <property type="match status" value="1"/>
</dbReference>
<dbReference type="InParanoid" id="Q023D0"/>
<keyword evidence="5" id="KW-0408">Iron</keyword>
<feature type="domain" description="Radical SAM core" evidence="7">
    <location>
        <begin position="2"/>
        <end position="109"/>
    </location>
</feature>
<reference evidence="8" key="1">
    <citation type="submission" date="2006-10" db="EMBL/GenBank/DDBJ databases">
        <title>Complete sequence of Solibacter usitatus Ellin6076.</title>
        <authorList>
            <consortium name="US DOE Joint Genome Institute"/>
            <person name="Copeland A."/>
            <person name="Lucas S."/>
            <person name="Lapidus A."/>
            <person name="Barry K."/>
            <person name="Detter J.C."/>
            <person name="Glavina del Rio T."/>
            <person name="Hammon N."/>
            <person name="Israni S."/>
            <person name="Dalin E."/>
            <person name="Tice H."/>
            <person name="Pitluck S."/>
            <person name="Thompson L.S."/>
            <person name="Brettin T."/>
            <person name="Bruce D."/>
            <person name="Han C."/>
            <person name="Tapia R."/>
            <person name="Gilna P."/>
            <person name="Schmutz J."/>
            <person name="Larimer F."/>
            <person name="Land M."/>
            <person name="Hauser L."/>
            <person name="Kyrpides N."/>
            <person name="Mikhailova N."/>
            <person name="Janssen P.H."/>
            <person name="Kuske C.R."/>
            <person name="Richardson P."/>
        </authorList>
    </citation>
    <scope>NUCLEOTIDE SEQUENCE</scope>
    <source>
        <strain evidence="8">Ellin6076</strain>
    </source>
</reference>
<dbReference type="STRING" id="234267.Acid_2931"/>
<evidence type="ECO:0000313" key="8">
    <source>
        <dbReference type="EMBL" id="ABJ83916.1"/>
    </source>
</evidence>
<dbReference type="eggNOG" id="COG0535">
    <property type="taxonomic scope" value="Bacteria"/>
</dbReference>
<evidence type="ECO:0000259" key="7">
    <source>
        <dbReference type="Pfam" id="PF04055"/>
    </source>
</evidence>
<dbReference type="CDD" id="cd01335">
    <property type="entry name" value="Radical_SAM"/>
    <property type="match status" value="1"/>
</dbReference>
<dbReference type="SUPFAM" id="SSF102114">
    <property type="entry name" value="Radical SAM enzymes"/>
    <property type="match status" value="1"/>
</dbReference>
<dbReference type="InterPro" id="IPR013785">
    <property type="entry name" value="Aldolase_TIM"/>
</dbReference>
<evidence type="ECO:0000256" key="2">
    <source>
        <dbReference type="ARBA" id="ARBA00022485"/>
    </source>
</evidence>
<dbReference type="GO" id="GO:0003824">
    <property type="term" value="F:catalytic activity"/>
    <property type="evidence" value="ECO:0007669"/>
    <property type="project" value="InterPro"/>
</dbReference>
<comment type="cofactor">
    <cofactor evidence="1">
        <name>[4Fe-4S] cluster</name>
        <dbReference type="ChEBI" id="CHEBI:49883"/>
    </cofactor>
</comment>
<dbReference type="InterPro" id="IPR007197">
    <property type="entry name" value="rSAM"/>
</dbReference>
<dbReference type="AlphaFoldDB" id="Q023D0"/>
<keyword evidence="3" id="KW-0949">S-adenosyl-L-methionine</keyword>
<dbReference type="PANTHER" id="PTHR11228">
    <property type="entry name" value="RADICAL SAM DOMAIN PROTEIN"/>
    <property type="match status" value="1"/>
</dbReference>
<name>Q023D0_SOLUE</name>
<organism evidence="8">
    <name type="scientific">Solibacter usitatus (strain Ellin6076)</name>
    <dbReference type="NCBI Taxonomy" id="234267"/>
    <lineage>
        <taxon>Bacteria</taxon>
        <taxon>Pseudomonadati</taxon>
        <taxon>Acidobacteriota</taxon>
        <taxon>Terriglobia</taxon>
        <taxon>Bryobacterales</taxon>
        <taxon>Solibacteraceae</taxon>
        <taxon>Candidatus Solibacter</taxon>
    </lineage>
</organism>
<evidence type="ECO:0000256" key="6">
    <source>
        <dbReference type="ARBA" id="ARBA00023014"/>
    </source>
</evidence>
<evidence type="ECO:0000256" key="5">
    <source>
        <dbReference type="ARBA" id="ARBA00023004"/>
    </source>
</evidence>
<dbReference type="KEGG" id="sus:Acid_2931"/>
<dbReference type="InterPro" id="IPR017200">
    <property type="entry name" value="PqqE-like"/>
</dbReference>
<dbReference type="PIRSF" id="PIRSF037420">
    <property type="entry name" value="PQQ_syn_pqqE"/>
    <property type="match status" value="1"/>
</dbReference>
<dbReference type="InterPro" id="IPR058240">
    <property type="entry name" value="rSAM_sf"/>
</dbReference>
<sequence length="328" mass="36117">MVFTGGDPLKRPDLFPLLEKSVSLGLRTTVTPSATPLLTSEAIQKFKDHGVARMAISMDGADSQSHDGFRRVEGSFDRTISALRHAQEIGLQTQVNTTVTRHNMGRPDEIAKVVEGCGAKLWSVFFLVATGRASASQDLTAEEYEEVFGFLYNLSKTMPFDIKTTEAQHYRRYVAQQRKAEGLGSDSARQAPPEVIQRQAGINDGKGIVFVSHTGEIYPSGFLPLAAGNIRRDSLTHVYRNSPLFRTLRDADNLQGKCGEWEFRNLCGGSRSRSYALTGDFLAEEPRCVYVPRASGRVRRTTTTARPPVAAMVPLVQLQAIPAMTPQL</sequence>
<dbReference type="Pfam" id="PF04055">
    <property type="entry name" value="Radical_SAM"/>
    <property type="match status" value="1"/>
</dbReference>
<dbReference type="HOGENOM" id="CLU_009273_4_0_0"/>
<evidence type="ECO:0000256" key="1">
    <source>
        <dbReference type="ARBA" id="ARBA00001966"/>
    </source>
</evidence>
<keyword evidence="4" id="KW-0479">Metal-binding</keyword>
<keyword evidence="6" id="KW-0411">Iron-sulfur</keyword>
<keyword evidence="2" id="KW-0004">4Fe-4S</keyword>
<dbReference type="CDD" id="cd21123">
    <property type="entry name" value="SPASM_MftC-like"/>
    <property type="match status" value="1"/>
</dbReference>
<dbReference type="EMBL" id="CP000473">
    <property type="protein sequence ID" value="ABJ83916.1"/>
    <property type="molecule type" value="Genomic_DNA"/>
</dbReference>